<comment type="subcellular location">
    <subcellularLocation>
        <location evidence="1">Cytoplasm</location>
    </subcellularLocation>
</comment>
<evidence type="ECO:0000313" key="4">
    <source>
        <dbReference type="Proteomes" id="UP000188276"/>
    </source>
</evidence>
<dbReference type="Proteomes" id="UP000188276">
    <property type="component" value="Unassembled WGS sequence"/>
</dbReference>
<dbReference type="PANTHER" id="PTHR34875">
    <property type="entry name" value="UPF0237 PROTEIN MJ1558"/>
    <property type="match status" value="1"/>
</dbReference>
<dbReference type="EMBL" id="FULE01000027">
    <property type="protein sequence ID" value="SJN56803.1"/>
    <property type="molecule type" value="Genomic_DNA"/>
</dbReference>
<reference evidence="4" key="1">
    <citation type="submission" date="2017-02" db="EMBL/GenBank/DDBJ databases">
        <authorList>
            <person name="Rodrigo-Torres L."/>
            <person name="Arahal R.D."/>
            <person name="Lucena T."/>
        </authorList>
    </citation>
    <scope>NUCLEOTIDE SEQUENCE [LARGE SCALE GENOMIC DNA]</scope>
    <source>
        <strain evidence="4">CECT 7878</strain>
    </source>
</reference>
<dbReference type="PROSITE" id="PS51671">
    <property type="entry name" value="ACT"/>
    <property type="match status" value="1"/>
</dbReference>
<feature type="domain" description="ACT" evidence="2">
    <location>
        <begin position="89"/>
        <end position="171"/>
    </location>
</feature>
<keyword evidence="1" id="KW-0678">Repressor</keyword>
<dbReference type="PIRSF" id="PIRSF028103">
    <property type="entry name" value="GcvR"/>
    <property type="match status" value="1"/>
</dbReference>
<dbReference type="GO" id="GO:0006355">
    <property type="term" value="P:regulation of DNA-templated transcription"/>
    <property type="evidence" value="ECO:0007669"/>
    <property type="project" value="UniProtKB-UniRule"/>
</dbReference>
<dbReference type="PANTHER" id="PTHR34875:SF6">
    <property type="entry name" value="UPF0237 PROTEIN MJ1558"/>
    <property type="match status" value="1"/>
</dbReference>
<proteinExistence type="predicted"/>
<dbReference type="InterPro" id="IPR016867">
    <property type="entry name" value="GcvR"/>
</dbReference>
<name>A0A1R4LK00_VIBR1</name>
<keyword evidence="1" id="KW-0804">Transcription</keyword>
<dbReference type="OrthoDB" id="5814370at2"/>
<dbReference type="STRING" id="1123498.VR7878_01965"/>
<keyword evidence="4" id="KW-1185">Reference proteome</keyword>
<dbReference type="RefSeq" id="WP_077335768.1">
    <property type="nucleotide sequence ID" value="NZ_FULE01000027.1"/>
</dbReference>
<dbReference type="SUPFAM" id="SSF55021">
    <property type="entry name" value="ACT-like"/>
    <property type="match status" value="1"/>
</dbReference>
<sequence>MTHLFIVSFIGDASPADIHHLAAITHENGGQWITSKINYLENRVAALIKISAPEETEMYIKDAFLSQPNLSTIITDSKAHDTEQKKEYNLRIDANDRAGIVNEITHLLDSQRIRVLDMNCQRIFISDSHGVNSSLFTAHISLRLPETLLIDDIISELESLSEDTQVMIDSSSMRQSGTTI</sequence>
<evidence type="ECO:0000313" key="3">
    <source>
        <dbReference type="EMBL" id="SJN56803.1"/>
    </source>
</evidence>
<dbReference type="GO" id="GO:0005737">
    <property type="term" value="C:cytoplasm"/>
    <property type="evidence" value="ECO:0007669"/>
    <property type="project" value="UniProtKB-SubCell"/>
</dbReference>
<dbReference type="Gene3D" id="3.30.70.260">
    <property type="match status" value="1"/>
</dbReference>
<dbReference type="InterPro" id="IPR002912">
    <property type="entry name" value="ACT_dom"/>
</dbReference>
<dbReference type="InterPro" id="IPR050990">
    <property type="entry name" value="UPF0237/GcvR_regulator"/>
</dbReference>
<keyword evidence="1" id="KW-0963">Cytoplasm</keyword>
<organism evidence="3 4">
    <name type="scientific">Vibrio ruber (strain DSM 16370 / JCM 11486 / BCRC 17186 / CECT 7878 / LMG 23124 / VR1)</name>
    <dbReference type="NCBI Taxonomy" id="1123498"/>
    <lineage>
        <taxon>Bacteria</taxon>
        <taxon>Pseudomonadati</taxon>
        <taxon>Pseudomonadota</taxon>
        <taxon>Gammaproteobacteria</taxon>
        <taxon>Vibrionales</taxon>
        <taxon>Vibrionaceae</taxon>
        <taxon>Vibrio</taxon>
    </lineage>
</organism>
<evidence type="ECO:0000256" key="1">
    <source>
        <dbReference type="PIRNR" id="PIRNR028103"/>
    </source>
</evidence>
<dbReference type="InterPro" id="IPR045865">
    <property type="entry name" value="ACT-like_dom_sf"/>
</dbReference>
<protein>
    <recommendedName>
        <fullName evidence="1">Glycine cleavage system transcriptional repressor</fullName>
    </recommendedName>
</protein>
<dbReference type="AlphaFoldDB" id="A0A1R4LK00"/>
<gene>
    <name evidence="3" type="ORF">VR7878_01965</name>
</gene>
<accession>A0A1R4LK00</accession>
<evidence type="ECO:0000259" key="2">
    <source>
        <dbReference type="PROSITE" id="PS51671"/>
    </source>
</evidence>